<dbReference type="AlphaFoldDB" id="A0A7S8J249"/>
<sequence length="65" mass="7109">MNGYGVGFPKQAPRPPTKTPGPKQRNGIIVGVPSRLEMQALTLSVAMSTRRITYFSVSLFRLSTT</sequence>
<proteinExistence type="predicted"/>
<gene>
    <name evidence="2" type="ORF">Nkreftii_004167</name>
</gene>
<protein>
    <submittedName>
        <fullName evidence="2">Uncharacterized protein</fullName>
    </submittedName>
</protein>
<dbReference type="KEGG" id="nkf:Nkreftii_004167"/>
<evidence type="ECO:0000313" key="2">
    <source>
        <dbReference type="EMBL" id="QPD06393.1"/>
    </source>
</evidence>
<dbReference type="Proteomes" id="UP000593737">
    <property type="component" value="Chromosome"/>
</dbReference>
<evidence type="ECO:0000256" key="1">
    <source>
        <dbReference type="SAM" id="MobiDB-lite"/>
    </source>
</evidence>
<feature type="region of interest" description="Disordered" evidence="1">
    <location>
        <begin position="1"/>
        <end position="27"/>
    </location>
</feature>
<evidence type="ECO:0000313" key="3">
    <source>
        <dbReference type="Proteomes" id="UP000593737"/>
    </source>
</evidence>
<reference evidence="2 3" key="1">
    <citation type="journal article" date="2020" name="ISME J.">
        <title>Enrichment and physiological characterization of a novel comammox Nitrospira indicates ammonium inhibition of complete nitrification.</title>
        <authorList>
            <person name="Sakoula D."/>
            <person name="Koch H."/>
            <person name="Frank J."/>
            <person name="Jetten M.S.M."/>
            <person name="van Kessel M.A.H.J."/>
            <person name="Lucker S."/>
        </authorList>
    </citation>
    <scope>NUCLEOTIDE SEQUENCE [LARGE SCALE GENOMIC DNA]</scope>
    <source>
        <strain evidence="2">Comreactor17</strain>
    </source>
</reference>
<accession>A0A7S8J249</accession>
<organism evidence="2 3">
    <name type="scientific">Candidatus Nitrospira kreftii</name>
    <dbReference type="NCBI Taxonomy" id="2652173"/>
    <lineage>
        <taxon>Bacteria</taxon>
        <taxon>Pseudomonadati</taxon>
        <taxon>Nitrospirota</taxon>
        <taxon>Nitrospiria</taxon>
        <taxon>Nitrospirales</taxon>
        <taxon>Nitrospiraceae</taxon>
        <taxon>Nitrospira</taxon>
    </lineage>
</organism>
<name>A0A7S8J249_9BACT</name>
<dbReference type="EMBL" id="CP047423">
    <property type="protein sequence ID" value="QPD06393.1"/>
    <property type="molecule type" value="Genomic_DNA"/>
</dbReference>